<accession>A0A1M5XJG8</accession>
<evidence type="ECO:0000313" key="3">
    <source>
        <dbReference type="EMBL" id="SHH99413.1"/>
    </source>
</evidence>
<dbReference type="InterPro" id="IPR003399">
    <property type="entry name" value="Mce/MlaD"/>
</dbReference>
<dbReference type="EMBL" id="FQXZ01000012">
    <property type="protein sequence ID" value="SHH99413.1"/>
    <property type="molecule type" value="Genomic_DNA"/>
</dbReference>
<gene>
    <name evidence="3" type="primary">mlaD</name>
    <name evidence="3" type="ORF">VA7868_01166</name>
</gene>
<feature type="domain" description="Mce/MlaD" evidence="2">
    <location>
        <begin position="40"/>
        <end position="118"/>
    </location>
</feature>
<sequence length="170" mass="18605">MQQTRKIEFWVGSFVLAGICAILVMIFQVADVKGFGTQDTYQLTAEFDNVGNLKVRSPVKVGGVVVGHVTQISLDKETLRPLVTLAIETQYDQFPDNSSVQILTAGLIGEQYIGLVPGFIWGDETDMLSNGDKIEDTKSALVLENLIGQFLYRVGGKGDEKDTSGETEKE</sequence>
<reference evidence="3 4" key="1">
    <citation type="submission" date="2016-11" db="EMBL/GenBank/DDBJ databases">
        <authorList>
            <person name="Jaros S."/>
            <person name="Januszkiewicz K."/>
            <person name="Wedrychowicz H."/>
        </authorList>
    </citation>
    <scope>NUCLEOTIDE SEQUENCE [LARGE SCALE GENOMIC DNA]</scope>
    <source>
        <strain evidence="3 4">CECT 7868</strain>
    </source>
</reference>
<dbReference type="InterPro" id="IPR030970">
    <property type="entry name" value="ABC_MlaD"/>
</dbReference>
<evidence type="ECO:0000256" key="1">
    <source>
        <dbReference type="SAM" id="Phobius"/>
    </source>
</evidence>
<evidence type="ECO:0000313" key="4">
    <source>
        <dbReference type="Proteomes" id="UP000184608"/>
    </source>
</evidence>
<name>A0A1M5XJG8_9VIBR</name>
<dbReference type="PANTHER" id="PTHR33371">
    <property type="entry name" value="INTERMEMBRANE PHOSPHOLIPID TRANSPORT SYSTEM BINDING PROTEIN MLAD-RELATED"/>
    <property type="match status" value="1"/>
</dbReference>
<keyword evidence="1" id="KW-0812">Transmembrane</keyword>
<dbReference type="Proteomes" id="UP000184608">
    <property type="component" value="Unassembled WGS sequence"/>
</dbReference>
<feature type="transmembrane region" description="Helical" evidence="1">
    <location>
        <begin position="7"/>
        <end position="30"/>
    </location>
</feature>
<dbReference type="InterPro" id="IPR052336">
    <property type="entry name" value="MlaD_Phospholipid_Transporter"/>
</dbReference>
<evidence type="ECO:0000259" key="2">
    <source>
        <dbReference type="Pfam" id="PF02470"/>
    </source>
</evidence>
<proteinExistence type="predicted"/>
<protein>
    <submittedName>
        <fullName evidence="3">Putative phospholipid ABC transporter-binding protein MlaD</fullName>
    </submittedName>
</protein>
<keyword evidence="1" id="KW-1133">Transmembrane helix</keyword>
<dbReference type="RefSeq" id="WP_073602928.1">
    <property type="nucleotide sequence ID" value="NZ_FQXZ01000012.1"/>
</dbReference>
<keyword evidence="1" id="KW-0472">Membrane</keyword>
<dbReference type="GO" id="GO:0005543">
    <property type="term" value="F:phospholipid binding"/>
    <property type="evidence" value="ECO:0007669"/>
    <property type="project" value="TreeGrafter"/>
</dbReference>
<dbReference type="NCBIfam" id="TIGR04430">
    <property type="entry name" value="OM_asym_MlaD"/>
    <property type="match status" value="1"/>
</dbReference>
<dbReference type="STRING" id="1216006.VA7868_01166"/>
<dbReference type="PANTHER" id="PTHR33371:SF4">
    <property type="entry name" value="INTERMEMBRANE PHOSPHOLIPID TRANSPORT SYSTEM BINDING PROTEIN MLAD"/>
    <property type="match status" value="1"/>
</dbReference>
<dbReference type="AlphaFoldDB" id="A0A1M5XJG8"/>
<keyword evidence="4" id="KW-1185">Reference proteome</keyword>
<dbReference type="OrthoDB" id="9788420at2"/>
<organism evidence="3 4">
    <name type="scientific">Vibrio aerogenes CECT 7868</name>
    <dbReference type="NCBI Taxonomy" id="1216006"/>
    <lineage>
        <taxon>Bacteria</taxon>
        <taxon>Pseudomonadati</taxon>
        <taxon>Pseudomonadota</taxon>
        <taxon>Gammaproteobacteria</taxon>
        <taxon>Vibrionales</taxon>
        <taxon>Vibrionaceae</taxon>
        <taxon>Vibrio</taxon>
    </lineage>
</organism>
<dbReference type="Pfam" id="PF02470">
    <property type="entry name" value="MlaD"/>
    <property type="match status" value="1"/>
</dbReference>
<dbReference type="GO" id="GO:0005548">
    <property type="term" value="F:phospholipid transporter activity"/>
    <property type="evidence" value="ECO:0007669"/>
    <property type="project" value="TreeGrafter"/>
</dbReference>